<protein>
    <recommendedName>
        <fullName evidence="5 14">Pyruvate formate-lyase-activating enzyme</fullName>
        <ecNumber evidence="4 14">1.97.1.4</ecNumber>
    </recommendedName>
</protein>
<evidence type="ECO:0000256" key="12">
    <source>
        <dbReference type="ARBA" id="ARBA00023014"/>
    </source>
</evidence>
<dbReference type="SFLD" id="SFLDS00029">
    <property type="entry name" value="Radical_SAM"/>
    <property type="match status" value="1"/>
</dbReference>
<dbReference type="InterPro" id="IPR001989">
    <property type="entry name" value="Radical_activat_CS"/>
</dbReference>
<evidence type="ECO:0000256" key="1">
    <source>
        <dbReference type="ARBA" id="ARBA00003141"/>
    </source>
</evidence>
<dbReference type="InterPro" id="IPR006638">
    <property type="entry name" value="Elp3/MiaA/NifB-like_rSAM"/>
</dbReference>
<reference evidence="16 17" key="1">
    <citation type="submission" date="2017-06" db="EMBL/GenBank/DDBJ databases">
        <title>Investigating the central metabolism of Clostridium thermosuccinogenes.</title>
        <authorList>
            <person name="Koendjbiharie J.G."/>
            <person name="van Kranenburg R."/>
        </authorList>
    </citation>
    <scope>NUCLEOTIDE SEQUENCE [LARGE SCALE GENOMIC DNA]</scope>
    <source>
        <strain evidence="16 17">DSM 5806</strain>
    </source>
</reference>
<keyword evidence="16" id="KW-0456">Lyase</keyword>
<dbReference type="AlphaFoldDB" id="A0A2K2F8T8"/>
<dbReference type="CDD" id="cd01335">
    <property type="entry name" value="Radical_SAM"/>
    <property type="match status" value="1"/>
</dbReference>
<evidence type="ECO:0000256" key="14">
    <source>
        <dbReference type="RuleBase" id="RU362053"/>
    </source>
</evidence>
<dbReference type="PROSITE" id="PS01087">
    <property type="entry name" value="RADICAL_ACTIVATING"/>
    <property type="match status" value="1"/>
</dbReference>
<dbReference type="PROSITE" id="PS51918">
    <property type="entry name" value="RADICAL_SAM"/>
    <property type="match status" value="1"/>
</dbReference>
<proteinExistence type="inferred from homology"/>
<evidence type="ECO:0000256" key="4">
    <source>
        <dbReference type="ARBA" id="ARBA00012303"/>
    </source>
</evidence>
<dbReference type="InterPro" id="IPR058240">
    <property type="entry name" value="rSAM_sf"/>
</dbReference>
<evidence type="ECO:0000256" key="13">
    <source>
        <dbReference type="ARBA" id="ARBA00047533"/>
    </source>
</evidence>
<dbReference type="SMART" id="SM00729">
    <property type="entry name" value="Elp3"/>
    <property type="match status" value="1"/>
</dbReference>
<keyword evidence="12 14" id="KW-0411">Iron-sulfur</keyword>
<feature type="domain" description="Radical SAM core" evidence="15">
    <location>
        <begin position="16"/>
        <end position="238"/>
    </location>
</feature>
<dbReference type="KEGG" id="cthd:CDO33_14175"/>
<sequence length="239" mass="27094">MAIKGRIHSFESFGTVDGPGIRFVVFMQGCPLRCIYCHNRDTWDVSGGREYTVDEVMEQVKKYLTYMRSSGGGITVTGGEPTLQAGFVAELFKRCREMDIHTALDTSGFAAVEKVKELLEYTDLILLDIKHAVDEKHKEITGVSNELIKKFALYASEKGIPIWIRHVLVPGYTDSEEDLRLAGEFIKQLKTVEKVEVLPYHNMGEYKWEKLGQEYKLKGVRSPTAEEVNRAVKILEGKQ</sequence>
<dbReference type="GO" id="GO:0043365">
    <property type="term" value="F:[formate-C-acetyltransferase]-activating enzyme activity"/>
    <property type="evidence" value="ECO:0007669"/>
    <property type="project" value="UniProtKB-UniRule"/>
</dbReference>
<comment type="caution">
    <text evidence="16">The sequence shown here is derived from an EMBL/GenBank/DDBJ whole genome shotgun (WGS) entry which is preliminary data.</text>
</comment>
<evidence type="ECO:0000256" key="11">
    <source>
        <dbReference type="ARBA" id="ARBA00023004"/>
    </source>
</evidence>
<dbReference type="SFLD" id="SFLDF00278">
    <property type="entry name" value="pyruvate_formate-lyase_activas"/>
    <property type="match status" value="1"/>
</dbReference>
<keyword evidence="16" id="KW-0670">Pyruvate</keyword>
<evidence type="ECO:0000256" key="8">
    <source>
        <dbReference type="ARBA" id="ARBA00022691"/>
    </source>
</evidence>
<organism evidence="16 17">
    <name type="scientific">Clostridium thermosuccinogenes</name>
    <dbReference type="NCBI Taxonomy" id="84032"/>
    <lineage>
        <taxon>Bacteria</taxon>
        <taxon>Bacillati</taxon>
        <taxon>Bacillota</taxon>
        <taxon>Clostridia</taxon>
        <taxon>Eubacteriales</taxon>
        <taxon>Clostridiaceae</taxon>
        <taxon>Clostridium</taxon>
    </lineage>
</organism>
<keyword evidence="9 14" id="KW-0479">Metal-binding</keyword>
<dbReference type="GO" id="GO:0051539">
    <property type="term" value="F:4 iron, 4 sulfur cluster binding"/>
    <property type="evidence" value="ECO:0007669"/>
    <property type="project" value="UniProtKB-UniRule"/>
</dbReference>
<dbReference type="InterPro" id="IPR012838">
    <property type="entry name" value="PFL1_activating"/>
</dbReference>
<dbReference type="InterPro" id="IPR034457">
    <property type="entry name" value="Organic_radical-activating"/>
</dbReference>
<dbReference type="EC" id="1.97.1.4" evidence="4 14"/>
<dbReference type="Gene3D" id="3.20.20.70">
    <property type="entry name" value="Aldolase class I"/>
    <property type="match status" value="1"/>
</dbReference>
<comment type="catalytic activity">
    <reaction evidence="13 14">
        <text>glycyl-[formate C-acetyltransferase] + reduced [flavodoxin] + S-adenosyl-L-methionine = glycin-2-yl radical-[formate C-acetyltransferase] + semiquinone [flavodoxin] + 5'-deoxyadenosine + L-methionine + H(+)</text>
        <dbReference type="Rhea" id="RHEA:19225"/>
        <dbReference type="Rhea" id="RHEA-COMP:10622"/>
        <dbReference type="Rhea" id="RHEA-COMP:12190"/>
        <dbReference type="Rhea" id="RHEA-COMP:12191"/>
        <dbReference type="Rhea" id="RHEA-COMP:14480"/>
        <dbReference type="ChEBI" id="CHEBI:15378"/>
        <dbReference type="ChEBI" id="CHEBI:17319"/>
        <dbReference type="ChEBI" id="CHEBI:29947"/>
        <dbReference type="ChEBI" id="CHEBI:32722"/>
        <dbReference type="ChEBI" id="CHEBI:57618"/>
        <dbReference type="ChEBI" id="CHEBI:57844"/>
        <dbReference type="ChEBI" id="CHEBI:59789"/>
        <dbReference type="ChEBI" id="CHEBI:140311"/>
        <dbReference type="EC" id="1.97.1.4"/>
    </reaction>
</comment>
<evidence type="ECO:0000259" key="15">
    <source>
        <dbReference type="PROSITE" id="PS51918"/>
    </source>
</evidence>
<evidence type="ECO:0000313" key="17">
    <source>
        <dbReference type="Proteomes" id="UP000236151"/>
    </source>
</evidence>
<evidence type="ECO:0000256" key="2">
    <source>
        <dbReference type="ARBA" id="ARBA00004496"/>
    </source>
</evidence>
<dbReference type="SFLD" id="SFLDG01066">
    <property type="entry name" value="organic_radical-activating_enz"/>
    <property type="match status" value="1"/>
</dbReference>
<evidence type="ECO:0000256" key="9">
    <source>
        <dbReference type="ARBA" id="ARBA00022723"/>
    </source>
</evidence>
<accession>A0A2K2F8T8</accession>
<gene>
    <name evidence="16" type="primary">pflA</name>
    <name evidence="16" type="ORF">CDQ84_17540</name>
</gene>
<comment type="similarity">
    <text evidence="3 14">Belongs to the organic radical-activating enzymes family.</text>
</comment>
<dbReference type="NCBIfam" id="TIGR02494">
    <property type="entry name" value="PFLE_PFLC"/>
    <property type="match status" value="1"/>
</dbReference>
<dbReference type="GO" id="GO:0005737">
    <property type="term" value="C:cytoplasm"/>
    <property type="evidence" value="ECO:0007669"/>
    <property type="project" value="UniProtKB-SubCell"/>
</dbReference>
<keyword evidence="17" id="KW-1185">Reference proteome</keyword>
<dbReference type="InterPro" id="IPR007197">
    <property type="entry name" value="rSAM"/>
</dbReference>
<comment type="subcellular location">
    <subcellularLocation>
        <location evidence="2 14">Cytoplasm</location>
    </subcellularLocation>
</comment>
<comment type="function">
    <text evidence="1 14">Activation of pyruvate formate-lyase under anaerobic conditions by generation of an organic free radical, using S-adenosylmethionine and reduced flavodoxin as cosubstrates to produce 5'-deoxy-adenosine.</text>
</comment>
<dbReference type="Pfam" id="PF04055">
    <property type="entry name" value="Radical_SAM"/>
    <property type="match status" value="1"/>
</dbReference>
<keyword evidence="11 14" id="KW-0408">Iron</keyword>
<dbReference type="OrthoDB" id="9782387at2"/>
<evidence type="ECO:0000256" key="10">
    <source>
        <dbReference type="ARBA" id="ARBA00023002"/>
    </source>
</evidence>
<keyword evidence="6 14" id="KW-0004">4Fe-4S</keyword>
<evidence type="ECO:0000256" key="6">
    <source>
        <dbReference type="ARBA" id="ARBA00022485"/>
    </source>
</evidence>
<keyword evidence="10 14" id="KW-0560">Oxidoreductase</keyword>
<dbReference type="PANTHER" id="PTHR30352:SF5">
    <property type="entry name" value="PYRUVATE FORMATE-LYASE 1-ACTIVATING ENZYME"/>
    <property type="match status" value="1"/>
</dbReference>
<evidence type="ECO:0000256" key="5">
    <source>
        <dbReference type="ARBA" id="ARBA00021356"/>
    </source>
</evidence>
<name>A0A2K2F8T8_9CLOT</name>
<dbReference type="InterPro" id="IPR040074">
    <property type="entry name" value="BssD/PflA/YjjW"/>
</dbReference>
<evidence type="ECO:0000313" key="16">
    <source>
        <dbReference type="EMBL" id="PNT95178.1"/>
    </source>
</evidence>
<dbReference type="GO" id="GO:0046872">
    <property type="term" value="F:metal ion binding"/>
    <property type="evidence" value="ECO:0007669"/>
    <property type="project" value="UniProtKB-UniRule"/>
</dbReference>
<dbReference type="PANTHER" id="PTHR30352">
    <property type="entry name" value="PYRUVATE FORMATE-LYASE-ACTIVATING ENZYME"/>
    <property type="match status" value="1"/>
</dbReference>
<dbReference type="SUPFAM" id="SSF102114">
    <property type="entry name" value="Radical SAM enzymes"/>
    <property type="match status" value="1"/>
</dbReference>
<dbReference type="RefSeq" id="WP_103083041.1">
    <property type="nucleotide sequence ID" value="NZ_CP021850.1"/>
</dbReference>
<dbReference type="Proteomes" id="UP000236151">
    <property type="component" value="Unassembled WGS sequence"/>
</dbReference>
<dbReference type="NCBIfam" id="TIGR02493">
    <property type="entry name" value="PFLA"/>
    <property type="match status" value="1"/>
</dbReference>
<dbReference type="SFLD" id="SFLDG01118">
    <property type="entry name" value="activating_enzymes__group_2"/>
    <property type="match status" value="1"/>
</dbReference>
<dbReference type="EMBL" id="NIOJ01000073">
    <property type="protein sequence ID" value="PNT95178.1"/>
    <property type="molecule type" value="Genomic_DNA"/>
</dbReference>
<dbReference type="InterPro" id="IPR034465">
    <property type="entry name" value="Pyruvate_for-lyase_activase"/>
</dbReference>
<keyword evidence="7 14" id="KW-0963">Cytoplasm</keyword>
<keyword evidence="8 14" id="KW-0949">S-adenosyl-L-methionine</keyword>
<evidence type="ECO:0000256" key="7">
    <source>
        <dbReference type="ARBA" id="ARBA00022490"/>
    </source>
</evidence>
<comment type="cofactor">
    <cofactor evidence="14">
        <name>[4Fe-4S] cluster</name>
        <dbReference type="ChEBI" id="CHEBI:49883"/>
    </cofactor>
    <text evidence="14">Binds 1 [4Fe-4S] cluster. The cluster is coordinated with 3 cysteines and an exchangeable S-adenosyl-L-methionine.</text>
</comment>
<dbReference type="GO" id="GO:0016829">
    <property type="term" value="F:lyase activity"/>
    <property type="evidence" value="ECO:0007669"/>
    <property type="project" value="UniProtKB-KW"/>
</dbReference>
<evidence type="ECO:0000256" key="3">
    <source>
        <dbReference type="ARBA" id="ARBA00009777"/>
    </source>
</evidence>
<dbReference type="InterPro" id="IPR013785">
    <property type="entry name" value="Aldolase_TIM"/>
</dbReference>